<dbReference type="AlphaFoldDB" id="A0A7J7Z4V4"/>
<keyword evidence="2" id="KW-1185">Reference proteome</keyword>
<proteinExistence type="predicted"/>
<organism evidence="1 2">
    <name type="scientific">Myotis myotis</name>
    <name type="common">Greater mouse-eared bat</name>
    <name type="synonym">Vespertilio myotis</name>
    <dbReference type="NCBI Taxonomy" id="51298"/>
    <lineage>
        <taxon>Eukaryota</taxon>
        <taxon>Metazoa</taxon>
        <taxon>Chordata</taxon>
        <taxon>Craniata</taxon>
        <taxon>Vertebrata</taxon>
        <taxon>Euteleostomi</taxon>
        <taxon>Mammalia</taxon>
        <taxon>Eutheria</taxon>
        <taxon>Laurasiatheria</taxon>
        <taxon>Chiroptera</taxon>
        <taxon>Yangochiroptera</taxon>
        <taxon>Vespertilionidae</taxon>
        <taxon>Myotis</taxon>
    </lineage>
</organism>
<dbReference type="Proteomes" id="UP000527355">
    <property type="component" value="Unassembled WGS sequence"/>
</dbReference>
<name>A0A7J7Z4V4_MYOMY</name>
<reference evidence="1 2" key="1">
    <citation type="journal article" date="2020" name="Nature">
        <title>Six reference-quality genomes reveal evolution of bat adaptations.</title>
        <authorList>
            <person name="Jebb D."/>
            <person name="Huang Z."/>
            <person name="Pippel M."/>
            <person name="Hughes G.M."/>
            <person name="Lavrichenko K."/>
            <person name="Devanna P."/>
            <person name="Winkler S."/>
            <person name="Jermiin L.S."/>
            <person name="Skirmuntt E.C."/>
            <person name="Katzourakis A."/>
            <person name="Burkitt-Gray L."/>
            <person name="Ray D.A."/>
            <person name="Sullivan K.A.M."/>
            <person name="Roscito J.G."/>
            <person name="Kirilenko B.M."/>
            <person name="Davalos L.M."/>
            <person name="Corthals A.P."/>
            <person name="Power M.L."/>
            <person name="Jones G."/>
            <person name="Ransome R.D."/>
            <person name="Dechmann D.K.N."/>
            <person name="Locatelli A.G."/>
            <person name="Puechmaille S.J."/>
            <person name="Fedrigo O."/>
            <person name="Jarvis E.D."/>
            <person name="Hiller M."/>
            <person name="Vernes S.C."/>
            <person name="Myers E.W."/>
            <person name="Teeling E.C."/>
        </authorList>
    </citation>
    <scope>NUCLEOTIDE SEQUENCE [LARGE SCALE GENOMIC DNA]</scope>
    <source>
        <strain evidence="1">MMyoMyo1</strain>
        <tissue evidence="1">Flight muscle</tissue>
    </source>
</reference>
<comment type="caution">
    <text evidence="1">The sequence shown here is derived from an EMBL/GenBank/DDBJ whole genome shotgun (WGS) entry which is preliminary data.</text>
</comment>
<evidence type="ECO:0000313" key="2">
    <source>
        <dbReference type="Proteomes" id="UP000527355"/>
    </source>
</evidence>
<dbReference type="EMBL" id="JABWUV010000003">
    <property type="protein sequence ID" value="KAF6369287.1"/>
    <property type="molecule type" value="Genomic_DNA"/>
</dbReference>
<evidence type="ECO:0000313" key="1">
    <source>
        <dbReference type="EMBL" id="KAF6369287.1"/>
    </source>
</evidence>
<gene>
    <name evidence="1" type="ORF">mMyoMyo1_010654</name>
</gene>
<protein>
    <submittedName>
        <fullName evidence="1">Uncharacterized protein</fullName>
    </submittedName>
</protein>
<accession>A0A7J7Z4V4</accession>
<dbReference type="PANTHER" id="PTHR19446">
    <property type="entry name" value="REVERSE TRANSCRIPTASES"/>
    <property type="match status" value="1"/>
</dbReference>
<sequence>MKLDHQLTPYTKINSKWIKDLNIRGETIKILEEAIGHKIADICRSNIFTDTAPRAMETNKKINKWDYIKTKSFCTAKETISKTRRKPTAWENTFANVISDKDLISNVYREFIQLNKRKINNPIKKWAKDLNILCILM</sequence>